<evidence type="ECO:0000256" key="1">
    <source>
        <dbReference type="SAM" id="SignalP"/>
    </source>
</evidence>
<sequence length="531" mass="57033">MHLLGLSSKQSLIIPLLLSVPIHAAASGYQRRGNVCCGASCDDEADEDEEAGPEDGGIVGGTAGMGVEFESGTVQMVSVNGCSDAETFESKGKMIANRQGTNWMLTADTMAAGDGLDAEYILDGKTIKIGKDMAGPAAAGVAAYIVAWNPSVDMNDNSFSVDQSNCNPWKITGPESGGKASELTWGPQITAPMPLEAISEIFSMTNKQSSLPNPANPLLPSKIHPLFNNMVWVTPEFFQSSSNGISQADVDQRTLGFFSLILSYAKNARTMDEDESVNKLTTIMPRTEFTTIYGQVKPQLPGTGTLYDLVKILACYKNDGTTGNVVIDKAFCTGDSTPAAPTPLSQMDSQQFAVTSSITTVTSPLKVKDWIDSIAAGTIPDALTTLEKKVDKQIGGLDERVENVVGTTRGVPLFEFRNLLPVNSGTMEGMVTNAETTIIAPMPREREMVLVSPISNGLLALQEHLQQHQQRRPQQAQPGYAVCKTKIQMRVSTPLAVSAVQLRSRLQSQAQPTTHKAARIPHYPLKEPILL</sequence>
<name>A0A7D8YU72_9HELO</name>
<dbReference type="Proteomes" id="UP000481288">
    <property type="component" value="Unassembled WGS sequence"/>
</dbReference>
<feature type="signal peptide" evidence="1">
    <location>
        <begin position="1"/>
        <end position="26"/>
    </location>
</feature>
<evidence type="ECO:0000313" key="3">
    <source>
        <dbReference type="Proteomes" id="UP000481288"/>
    </source>
</evidence>
<evidence type="ECO:0000313" key="2">
    <source>
        <dbReference type="EMBL" id="TVY54461.1"/>
    </source>
</evidence>
<comment type="caution">
    <text evidence="2">The sequence shown here is derived from an EMBL/GenBank/DDBJ whole genome shotgun (WGS) entry which is preliminary data.</text>
</comment>
<feature type="chain" id="PRO_5028966157" evidence="1">
    <location>
        <begin position="27"/>
        <end position="531"/>
    </location>
</feature>
<dbReference type="OrthoDB" id="3546681at2759"/>
<dbReference type="AlphaFoldDB" id="A0A7D8YU72"/>
<dbReference type="EMBL" id="QGMG01000339">
    <property type="protein sequence ID" value="TVY54461.1"/>
    <property type="molecule type" value="Genomic_DNA"/>
</dbReference>
<keyword evidence="3" id="KW-1185">Reference proteome</keyword>
<keyword evidence="1" id="KW-0732">Signal</keyword>
<protein>
    <submittedName>
        <fullName evidence="2">Uncharacterized protein</fullName>
    </submittedName>
</protein>
<gene>
    <name evidence="2" type="ORF">LCER1_G004455</name>
</gene>
<proteinExistence type="predicted"/>
<reference evidence="2 3" key="1">
    <citation type="submission" date="2018-05" db="EMBL/GenBank/DDBJ databases">
        <title>Whole genome sequencing for identification of molecular markers to develop diagnostic detection tools for the regulated plant pathogen Lachnellula willkommii.</title>
        <authorList>
            <person name="Giroux E."/>
            <person name="Bilodeau G."/>
        </authorList>
    </citation>
    <scope>NUCLEOTIDE SEQUENCE [LARGE SCALE GENOMIC DNA]</scope>
    <source>
        <strain evidence="2 3">CBS 625.97</strain>
    </source>
</reference>
<organism evidence="2 3">
    <name type="scientific">Lachnellula cervina</name>
    <dbReference type="NCBI Taxonomy" id="1316786"/>
    <lineage>
        <taxon>Eukaryota</taxon>
        <taxon>Fungi</taxon>
        <taxon>Dikarya</taxon>
        <taxon>Ascomycota</taxon>
        <taxon>Pezizomycotina</taxon>
        <taxon>Leotiomycetes</taxon>
        <taxon>Helotiales</taxon>
        <taxon>Lachnaceae</taxon>
        <taxon>Lachnellula</taxon>
    </lineage>
</organism>
<accession>A0A7D8YU72</accession>